<keyword evidence="1" id="KW-0732">Signal</keyword>
<dbReference type="AlphaFoldDB" id="A0A849ICG5"/>
<organism evidence="2 3">
    <name type="scientific">Enterovirga aerilata</name>
    <dbReference type="NCBI Taxonomy" id="2730920"/>
    <lineage>
        <taxon>Bacteria</taxon>
        <taxon>Pseudomonadati</taxon>
        <taxon>Pseudomonadota</taxon>
        <taxon>Alphaproteobacteria</taxon>
        <taxon>Hyphomicrobiales</taxon>
        <taxon>Methylobacteriaceae</taxon>
        <taxon>Enterovirga</taxon>
    </lineage>
</organism>
<sequence>MKRLIAAALVAGTAMAGAAAAQERTSDAAVTRQGEVVRTVQNRDARPLAQRRCSGIGCLQSVPSLGVGF</sequence>
<feature type="signal peptide" evidence="1">
    <location>
        <begin position="1"/>
        <end position="21"/>
    </location>
</feature>
<feature type="chain" id="PRO_5032396357" evidence="1">
    <location>
        <begin position="22"/>
        <end position="69"/>
    </location>
</feature>
<dbReference type="Proteomes" id="UP000564885">
    <property type="component" value="Unassembled WGS sequence"/>
</dbReference>
<evidence type="ECO:0000313" key="2">
    <source>
        <dbReference type="EMBL" id="NNM74961.1"/>
    </source>
</evidence>
<reference evidence="2 3" key="1">
    <citation type="submission" date="2020-04" db="EMBL/GenBank/DDBJ databases">
        <title>Enterovirga sp. isolate from soil.</title>
        <authorList>
            <person name="Chea S."/>
            <person name="Kim D.-U."/>
        </authorList>
    </citation>
    <scope>NUCLEOTIDE SEQUENCE [LARGE SCALE GENOMIC DNA]</scope>
    <source>
        <strain evidence="2 3">DB1703</strain>
    </source>
</reference>
<dbReference type="EMBL" id="JABEPP010000007">
    <property type="protein sequence ID" value="NNM74961.1"/>
    <property type="molecule type" value="Genomic_DNA"/>
</dbReference>
<gene>
    <name evidence="2" type="ORF">HJG44_21600</name>
</gene>
<proteinExistence type="predicted"/>
<name>A0A849ICG5_9HYPH</name>
<evidence type="ECO:0000256" key="1">
    <source>
        <dbReference type="SAM" id="SignalP"/>
    </source>
</evidence>
<keyword evidence="3" id="KW-1185">Reference proteome</keyword>
<evidence type="ECO:0000313" key="3">
    <source>
        <dbReference type="Proteomes" id="UP000564885"/>
    </source>
</evidence>
<protein>
    <submittedName>
        <fullName evidence="2">Uncharacterized protein</fullName>
    </submittedName>
</protein>
<dbReference type="RefSeq" id="WP_171220472.1">
    <property type="nucleotide sequence ID" value="NZ_JABEPP010000007.1"/>
</dbReference>
<accession>A0A849ICG5</accession>
<comment type="caution">
    <text evidence="2">The sequence shown here is derived from an EMBL/GenBank/DDBJ whole genome shotgun (WGS) entry which is preliminary data.</text>
</comment>